<dbReference type="GeneID" id="5470402"/>
<evidence type="ECO:0000313" key="2">
    <source>
        <dbReference type="Proteomes" id="UP000202420"/>
    </source>
</evidence>
<dbReference type="KEGG" id="vg:5470402"/>
<accession>A7K8Z3</accession>
<organism evidence="1 2">
    <name type="scientific">Chlorovirus heliozoae</name>
    <dbReference type="NCBI Taxonomy" id="322019"/>
    <lineage>
        <taxon>Viruses</taxon>
        <taxon>Varidnaviria</taxon>
        <taxon>Bamfordvirae</taxon>
        <taxon>Nucleocytoviricota</taxon>
        <taxon>Megaviricetes</taxon>
        <taxon>Algavirales</taxon>
        <taxon>Phycodnaviridae</taxon>
        <taxon>Chlorovirus</taxon>
    </lineage>
</organism>
<dbReference type="EMBL" id="EF101928">
    <property type="protein sequence ID" value="ABT16517.1"/>
    <property type="molecule type" value="Genomic_DNA"/>
</dbReference>
<protein>
    <submittedName>
        <fullName evidence="1">Uncharacterized protein z383R</fullName>
    </submittedName>
</protein>
<reference evidence="1 2" key="1">
    <citation type="submission" date="2006-09" db="EMBL/GenBank/DDBJ databases">
        <title>Sequence and annotation of the 288-kb ATCV-1 virus that infects an endosymbiotic Chlorella strain of the heliozoon Acanthocystis turfacea.</title>
        <authorList>
            <person name="Fitzgerald L.A."/>
            <person name="Graves M.V."/>
            <person name="Li X."/>
            <person name="Pfitzner A.J.P."/>
            <person name="Hartigan J."/>
            <person name="Van Etten J.L."/>
        </authorList>
    </citation>
    <scope>NUCLEOTIDE SEQUENCE [LARGE SCALE GENOMIC DNA]</scope>
    <source>
        <strain evidence="1 2">ATCV-1</strain>
    </source>
</reference>
<sequence length="79" mass="9362">MILTWNSRRRSRQRWTSSSPLPWWTWSCSTRFPSPLLACATLPTRALTCSRRSQRSWLRARWSRPIAATRTTRPRPVCC</sequence>
<proteinExistence type="predicted"/>
<evidence type="ECO:0000313" key="1">
    <source>
        <dbReference type="EMBL" id="ABT16517.1"/>
    </source>
</evidence>
<keyword evidence="2" id="KW-1185">Reference proteome</keyword>
<dbReference type="Proteomes" id="UP000202420">
    <property type="component" value="Segment"/>
</dbReference>
<dbReference type="RefSeq" id="YP_001426864.1">
    <property type="nucleotide sequence ID" value="NC_008724.1"/>
</dbReference>
<gene>
    <name evidence="1" type="primary">z383R</name>
    <name evidence="1" type="ORF">ATCV1_z383R</name>
</gene>
<name>A7K8Z3_9PHYC</name>